<evidence type="ECO:0000256" key="2">
    <source>
        <dbReference type="ARBA" id="ARBA00023163"/>
    </source>
</evidence>
<dbReference type="InterPro" id="IPR052435">
    <property type="entry name" value="YY1-Transcr_Regul"/>
</dbReference>
<keyword evidence="1" id="KW-0805">Transcription regulation</keyword>
<name>A0A8S1DEX3_9INSE</name>
<sequence>MADNNKENRVSSPQLDLPSKSPPTVARKRRSNPDDASEDCSSSSDELMIDEVAGPNGKARRHRRIKTKDLAQLFVQEGLNEVEDEIEEQLDSKAKKSKLTIGNVKNILRHVISNQHVLAMVKQSMREEGDGGGSSDDEQFPYEPKLTRAKTKELLMTKAPIPWSVTPVKVTPGSATKQMIDQVQDDSTDDEEYQPNEDEAEISDEDCNSSLASDIEQVMTPNPMTPKSNADCSTQTIWTDDGLFKMPNSNFELMENIGMRTRSKVSYTDTPLEVFEQSFIPPDITEDMYETDCDNEDWKQFLHLFVQPINIVNDIPDDDEADPEYNVLEDHEAVDQEELRADRAVKVSKKEVNELISELRDYMASEEENEADATQTDGVPDSEIETAEAAGALPVVYNSPQVVHLIQLSPNDLLIPGTPPSMRPATIETVPAQQVEVVQPIVAEAEQTVVETLYVSEPIFNVNQRLLLSQQMMQHVQLLGQHYMQSTINPDMTLQAKEMKENLFVLRNLGGTNPKSGFYAQNLDLMLETVEKWDKLKETEQVKKEMNQFYLQEKSRCDSFKKSKLLYRPSLNVHFMKAVCSSTAFVYPALLPNCGFNPYPMQRHQTFFPSEDFLISLGLEQFLPYLQEEGGEKKATLMNASQLIGEFMLPVKSARAIYYRIKLVRREFPDNPIHVFFTTSTTPQLVHQVYPVDFITPSQQPESTLPPTWKLYVHGKKN</sequence>
<keyword evidence="3" id="KW-0539">Nucleus</keyword>
<comment type="caution">
    <text evidence="5">The sequence shown here is derived from an EMBL/GenBank/DDBJ whole genome shotgun (WGS) entry which is preliminary data.</text>
</comment>
<organism evidence="5 6">
    <name type="scientific">Cloeon dipterum</name>
    <dbReference type="NCBI Taxonomy" id="197152"/>
    <lineage>
        <taxon>Eukaryota</taxon>
        <taxon>Metazoa</taxon>
        <taxon>Ecdysozoa</taxon>
        <taxon>Arthropoda</taxon>
        <taxon>Hexapoda</taxon>
        <taxon>Insecta</taxon>
        <taxon>Pterygota</taxon>
        <taxon>Palaeoptera</taxon>
        <taxon>Ephemeroptera</taxon>
        <taxon>Pisciforma</taxon>
        <taxon>Baetidae</taxon>
        <taxon>Cloeon</taxon>
    </lineage>
</organism>
<evidence type="ECO:0000313" key="5">
    <source>
        <dbReference type="EMBL" id="CAB3379706.1"/>
    </source>
</evidence>
<evidence type="ECO:0000313" key="6">
    <source>
        <dbReference type="Proteomes" id="UP000494165"/>
    </source>
</evidence>
<dbReference type="PANTHER" id="PTHR16088:SF3">
    <property type="entry name" value="GON-4-LIKE PROTEIN"/>
    <property type="match status" value="1"/>
</dbReference>
<evidence type="ECO:0000256" key="4">
    <source>
        <dbReference type="SAM" id="MobiDB-lite"/>
    </source>
</evidence>
<feature type="region of interest" description="Disordered" evidence="4">
    <location>
        <begin position="1"/>
        <end position="64"/>
    </location>
</feature>
<protein>
    <recommendedName>
        <fullName evidence="7">GON-4-like protein</fullName>
    </recommendedName>
</protein>
<dbReference type="OrthoDB" id="6257037at2759"/>
<dbReference type="EMBL" id="CADEPI010000192">
    <property type="protein sequence ID" value="CAB3379706.1"/>
    <property type="molecule type" value="Genomic_DNA"/>
</dbReference>
<dbReference type="GO" id="GO:0005634">
    <property type="term" value="C:nucleus"/>
    <property type="evidence" value="ECO:0007669"/>
    <property type="project" value="TreeGrafter"/>
</dbReference>
<evidence type="ECO:0008006" key="7">
    <source>
        <dbReference type="Google" id="ProtNLM"/>
    </source>
</evidence>
<accession>A0A8S1DEX3</accession>
<feature type="region of interest" description="Disordered" evidence="4">
    <location>
        <begin position="181"/>
        <end position="206"/>
    </location>
</feature>
<keyword evidence="6" id="KW-1185">Reference proteome</keyword>
<reference evidence="5 6" key="1">
    <citation type="submission" date="2020-04" db="EMBL/GenBank/DDBJ databases">
        <authorList>
            <person name="Alioto T."/>
            <person name="Alioto T."/>
            <person name="Gomez Garrido J."/>
        </authorList>
    </citation>
    <scope>NUCLEOTIDE SEQUENCE [LARGE SCALE GENOMIC DNA]</scope>
</reference>
<dbReference type="AlphaFoldDB" id="A0A8S1DEX3"/>
<dbReference type="Proteomes" id="UP000494165">
    <property type="component" value="Unassembled WGS sequence"/>
</dbReference>
<gene>
    <name evidence="5" type="ORF">CLODIP_2_CD10414</name>
</gene>
<dbReference type="GO" id="GO:0006355">
    <property type="term" value="P:regulation of DNA-templated transcription"/>
    <property type="evidence" value="ECO:0007669"/>
    <property type="project" value="TreeGrafter"/>
</dbReference>
<evidence type="ECO:0000256" key="3">
    <source>
        <dbReference type="ARBA" id="ARBA00023242"/>
    </source>
</evidence>
<feature type="compositionally biased region" description="Acidic residues" evidence="4">
    <location>
        <begin position="183"/>
        <end position="206"/>
    </location>
</feature>
<evidence type="ECO:0000256" key="1">
    <source>
        <dbReference type="ARBA" id="ARBA00023015"/>
    </source>
</evidence>
<proteinExistence type="predicted"/>
<dbReference type="GO" id="GO:0003712">
    <property type="term" value="F:transcription coregulator activity"/>
    <property type="evidence" value="ECO:0007669"/>
    <property type="project" value="TreeGrafter"/>
</dbReference>
<dbReference type="PANTHER" id="PTHR16088">
    <property type="entry name" value="YY1 ASSOCIATED PROTEIN-RELATED"/>
    <property type="match status" value="1"/>
</dbReference>
<keyword evidence="2" id="KW-0804">Transcription</keyword>